<dbReference type="PROSITE" id="PS51186">
    <property type="entry name" value="GNAT"/>
    <property type="match status" value="1"/>
</dbReference>
<gene>
    <name evidence="2" type="ORF">JYU29_06320</name>
</gene>
<dbReference type="SUPFAM" id="SSF55729">
    <property type="entry name" value="Acyl-CoA N-acyltransferases (Nat)"/>
    <property type="match status" value="1"/>
</dbReference>
<dbReference type="Pfam" id="PF00583">
    <property type="entry name" value="Acetyltransf_1"/>
    <property type="match status" value="1"/>
</dbReference>
<dbReference type="EMBL" id="JAFMNX010000001">
    <property type="protein sequence ID" value="MBS9720300.1"/>
    <property type="molecule type" value="Genomic_DNA"/>
</dbReference>
<feature type="domain" description="N-acetyltransferase" evidence="1">
    <location>
        <begin position="35"/>
        <end position="190"/>
    </location>
</feature>
<reference evidence="2 3" key="1">
    <citation type="submission" date="2021-03" db="EMBL/GenBank/DDBJ databases">
        <title>Tianweitania aestuarii sp. nov., isolated from a tidal flat.</title>
        <authorList>
            <person name="Park S."/>
            <person name="Yoon J.-H."/>
        </authorList>
    </citation>
    <scope>NUCLEOTIDE SEQUENCE [LARGE SCALE GENOMIC DNA]</scope>
    <source>
        <strain evidence="2 3">BSSL-BM11</strain>
    </source>
</reference>
<name>A0ABS5RTC4_9HYPH</name>
<organism evidence="2 3">
    <name type="scientific">Tianweitania aestuarii</name>
    <dbReference type="NCBI Taxonomy" id="2814886"/>
    <lineage>
        <taxon>Bacteria</taxon>
        <taxon>Pseudomonadati</taxon>
        <taxon>Pseudomonadota</taxon>
        <taxon>Alphaproteobacteria</taxon>
        <taxon>Hyphomicrobiales</taxon>
        <taxon>Phyllobacteriaceae</taxon>
        <taxon>Tianweitania</taxon>
    </lineage>
</organism>
<evidence type="ECO:0000259" key="1">
    <source>
        <dbReference type="PROSITE" id="PS51186"/>
    </source>
</evidence>
<dbReference type="InterPro" id="IPR000182">
    <property type="entry name" value="GNAT_dom"/>
</dbReference>
<dbReference type="RefSeq" id="WP_213983845.1">
    <property type="nucleotide sequence ID" value="NZ_JAFMNX010000001.1"/>
</dbReference>
<evidence type="ECO:0000313" key="2">
    <source>
        <dbReference type="EMBL" id="MBS9720300.1"/>
    </source>
</evidence>
<accession>A0ABS5RTC4</accession>
<evidence type="ECO:0000313" key="3">
    <source>
        <dbReference type="Proteomes" id="UP001297272"/>
    </source>
</evidence>
<comment type="caution">
    <text evidence="2">The sequence shown here is derived from an EMBL/GenBank/DDBJ whole genome shotgun (WGS) entry which is preliminary data.</text>
</comment>
<keyword evidence="3" id="KW-1185">Reference proteome</keyword>
<sequence>MKRLSQEPREAIPVTVTFLEMLRQPSFYPRMPGNSEVALFAARDIPLHYYRYLMDRVGRKWHWVAMLRLSDEELETYLRTPGRDVRVLYLNGAPTGFFDLHAQAPDFVDLAYFGMMSEAIGLGLGRWFLGAAIQAAWSYEPKRVIVQTCTLDHPAALPLYQKLGFNPIGQTTSVIQPLSEAERAAAIFSK</sequence>
<dbReference type="InterPro" id="IPR016181">
    <property type="entry name" value="Acyl_CoA_acyltransferase"/>
</dbReference>
<protein>
    <submittedName>
        <fullName evidence="2">GNAT family N-acetyltransferase</fullName>
    </submittedName>
</protein>
<dbReference type="Gene3D" id="3.40.630.30">
    <property type="match status" value="1"/>
</dbReference>
<proteinExistence type="predicted"/>
<dbReference type="Proteomes" id="UP001297272">
    <property type="component" value="Unassembled WGS sequence"/>
</dbReference>